<dbReference type="PANTHER" id="PTHR22930:SF289">
    <property type="entry name" value="DDE TNP4 DOMAIN-CONTAINING PROTEIN-RELATED"/>
    <property type="match status" value="1"/>
</dbReference>
<reference evidence="14" key="2">
    <citation type="submission" date="2024-08" db="UniProtKB">
        <authorList>
            <consortium name="EnsemblMetazoa"/>
        </authorList>
    </citation>
    <scope>IDENTIFICATION</scope>
</reference>
<protein>
    <recommendedName>
        <fullName evidence="5">Putative nuclease HARBI1</fullName>
    </recommendedName>
    <alternativeName>
        <fullName evidence="11">Harbinger transposase-derived nuclease</fullName>
    </alternativeName>
</protein>
<evidence type="ECO:0000256" key="11">
    <source>
        <dbReference type="ARBA" id="ARBA00030126"/>
    </source>
</evidence>
<dbReference type="InterPro" id="IPR045249">
    <property type="entry name" value="HARBI1-like"/>
</dbReference>
<keyword evidence="6" id="KW-0963">Cytoplasm</keyword>
<evidence type="ECO:0000256" key="6">
    <source>
        <dbReference type="ARBA" id="ARBA00022490"/>
    </source>
</evidence>
<dbReference type="Proteomes" id="UP000019118">
    <property type="component" value="Unassembled WGS sequence"/>
</dbReference>
<evidence type="ECO:0000256" key="8">
    <source>
        <dbReference type="ARBA" id="ARBA00022723"/>
    </source>
</evidence>
<evidence type="ECO:0000256" key="4">
    <source>
        <dbReference type="ARBA" id="ARBA00006958"/>
    </source>
</evidence>
<dbReference type="GO" id="GO:0046872">
    <property type="term" value="F:metal ion binding"/>
    <property type="evidence" value="ECO:0007669"/>
    <property type="project" value="UniProtKB-KW"/>
</dbReference>
<comment type="cofactor">
    <cofactor evidence="1">
        <name>a divalent metal cation</name>
        <dbReference type="ChEBI" id="CHEBI:60240"/>
    </cofactor>
</comment>
<dbReference type="InterPro" id="IPR026103">
    <property type="entry name" value="HARBI1_animal"/>
</dbReference>
<evidence type="ECO:0000256" key="3">
    <source>
        <dbReference type="ARBA" id="ARBA00004496"/>
    </source>
</evidence>
<dbReference type="InterPro" id="IPR027806">
    <property type="entry name" value="HARBI1_dom"/>
</dbReference>
<reference evidence="15" key="1">
    <citation type="journal article" date="2013" name="Genome Biol.">
        <title>Draft genome of the mountain pine beetle, Dendroctonus ponderosae Hopkins, a major forest pest.</title>
        <authorList>
            <person name="Keeling C.I."/>
            <person name="Yuen M.M."/>
            <person name="Liao N.Y."/>
            <person name="Docking T.R."/>
            <person name="Chan S.K."/>
            <person name="Taylor G.A."/>
            <person name="Palmquist D.L."/>
            <person name="Jackman S.D."/>
            <person name="Nguyen A."/>
            <person name="Li M."/>
            <person name="Henderson H."/>
            <person name="Janes J.K."/>
            <person name="Zhao Y."/>
            <person name="Pandoh P."/>
            <person name="Moore R."/>
            <person name="Sperling F.A."/>
            <person name="Huber D.P."/>
            <person name="Birol I."/>
            <person name="Jones S.J."/>
            <person name="Bohlmann J."/>
        </authorList>
    </citation>
    <scope>NUCLEOTIDE SEQUENCE</scope>
</reference>
<dbReference type="GO" id="GO:0016787">
    <property type="term" value="F:hydrolase activity"/>
    <property type="evidence" value="ECO:0007669"/>
    <property type="project" value="UniProtKB-KW"/>
</dbReference>
<proteinExistence type="inferred from homology"/>
<sequence length="362" mass="41373">MAGRNMSVFDSDEEDDMFDNMLTVTPRRPKVFKNRPNYFIVYTDLEFFTRFRMQKQTCETLLHLIVNDLKSQTERNRAILPATKLLLTLRFYATGNMLISVGDFVGVSKTSACTIVKQVSEAIARLRPRNIRFPENIATKQKVQENFYRVARFPMVIGAIDCTHVKIQSPGGEDAERFRNRKGFFSWNVQTICDAQLKILDIVARWPGSRHDQTIFNNSRIKSRFCNGDIPDCVILGDSGYGNSNYLLTPLSNPLTAAEKLYNESHIRTRNCVERSYGVWKRRFPILSLGMRVNAELSKIIIVATAILHNICIEEKDGDPPIELDFENVGADELPSSITDSNISINNRMRSKIINNHFAHLL</sequence>
<feature type="domain" description="DDE Tnp4" evidence="13">
    <location>
        <begin position="160"/>
        <end position="310"/>
    </location>
</feature>
<dbReference type="PANTHER" id="PTHR22930">
    <property type="match status" value="1"/>
</dbReference>
<dbReference type="Pfam" id="PF13359">
    <property type="entry name" value="DDE_Tnp_4"/>
    <property type="match status" value="1"/>
</dbReference>
<keyword evidence="9" id="KW-0378">Hydrolase</keyword>
<evidence type="ECO:0000256" key="1">
    <source>
        <dbReference type="ARBA" id="ARBA00001968"/>
    </source>
</evidence>
<evidence type="ECO:0000256" key="10">
    <source>
        <dbReference type="ARBA" id="ARBA00023242"/>
    </source>
</evidence>
<name>A0AAR5QEP2_DENPD</name>
<keyword evidence="10" id="KW-0539">Nucleus</keyword>
<comment type="function">
    <text evidence="12">Transposase-derived protein that may have nuclease activity. Does not have transposase activity.</text>
</comment>
<evidence type="ECO:0000256" key="9">
    <source>
        <dbReference type="ARBA" id="ARBA00022801"/>
    </source>
</evidence>
<dbReference type="AlphaFoldDB" id="A0AAR5QEP2"/>
<dbReference type="GO" id="GO:0005634">
    <property type="term" value="C:nucleus"/>
    <property type="evidence" value="ECO:0007669"/>
    <property type="project" value="UniProtKB-SubCell"/>
</dbReference>
<evidence type="ECO:0000256" key="5">
    <source>
        <dbReference type="ARBA" id="ARBA00015519"/>
    </source>
</evidence>
<keyword evidence="7" id="KW-0540">Nuclease</keyword>
<evidence type="ECO:0000256" key="2">
    <source>
        <dbReference type="ARBA" id="ARBA00004123"/>
    </source>
</evidence>
<evidence type="ECO:0000313" key="15">
    <source>
        <dbReference type="Proteomes" id="UP000019118"/>
    </source>
</evidence>
<keyword evidence="15" id="KW-1185">Reference proteome</keyword>
<evidence type="ECO:0000259" key="13">
    <source>
        <dbReference type="Pfam" id="PF13359"/>
    </source>
</evidence>
<evidence type="ECO:0000256" key="12">
    <source>
        <dbReference type="ARBA" id="ARBA00045850"/>
    </source>
</evidence>
<evidence type="ECO:0000256" key="7">
    <source>
        <dbReference type="ARBA" id="ARBA00022722"/>
    </source>
</evidence>
<evidence type="ECO:0000313" key="14">
    <source>
        <dbReference type="EnsemblMetazoa" id="XP_019771661.1"/>
    </source>
</evidence>
<keyword evidence="8" id="KW-0479">Metal-binding</keyword>
<accession>A0AAR5QEP2</accession>
<dbReference type="EnsemblMetazoa" id="XM_019916102.1">
    <property type="protein sequence ID" value="XP_019771661.1"/>
    <property type="gene ID" value="LOC109545422"/>
</dbReference>
<dbReference type="GO" id="GO:0004518">
    <property type="term" value="F:nuclease activity"/>
    <property type="evidence" value="ECO:0007669"/>
    <property type="project" value="UniProtKB-KW"/>
</dbReference>
<dbReference type="PRINTS" id="PR02086">
    <property type="entry name" value="PUTNUCHARBI1"/>
</dbReference>
<comment type="subcellular location">
    <subcellularLocation>
        <location evidence="3">Cytoplasm</location>
    </subcellularLocation>
    <subcellularLocation>
        <location evidence="2">Nucleus</location>
    </subcellularLocation>
</comment>
<dbReference type="GO" id="GO:0005737">
    <property type="term" value="C:cytoplasm"/>
    <property type="evidence" value="ECO:0007669"/>
    <property type="project" value="UniProtKB-SubCell"/>
</dbReference>
<comment type="similarity">
    <text evidence="4">Belongs to the HARBI1 family.</text>
</comment>
<organism evidence="14 15">
    <name type="scientific">Dendroctonus ponderosae</name>
    <name type="common">Mountain pine beetle</name>
    <dbReference type="NCBI Taxonomy" id="77166"/>
    <lineage>
        <taxon>Eukaryota</taxon>
        <taxon>Metazoa</taxon>
        <taxon>Ecdysozoa</taxon>
        <taxon>Arthropoda</taxon>
        <taxon>Hexapoda</taxon>
        <taxon>Insecta</taxon>
        <taxon>Pterygota</taxon>
        <taxon>Neoptera</taxon>
        <taxon>Endopterygota</taxon>
        <taxon>Coleoptera</taxon>
        <taxon>Polyphaga</taxon>
        <taxon>Cucujiformia</taxon>
        <taxon>Curculionidae</taxon>
        <taxon>Scolytinae</taxon>
        <taxon>Dendroctonus</taxon>
    </lineage>
</organism>